<name>A0A8S1SMX8_PAROT</name>
<keyword evidence="2" id="KW-1185">Reference proteome</keyword>
<accession>A0A8S1SMX8</accession>
<dbReference type="Proteomes" id="UP000683925">
    <property type="component" value="Unassembled WGS sequence"/>
</dbReference>
<gene>
    <name evidence="1" type="ORF">POCTA_138.1.T0120022</name>
</gene>
<reference evidence="1" key="1">
    <citation type="submission" date="2021-01" db="EMBL/GenBank/DDBJ databases">
        <authorList>
            <consortium name="Genoscope - CEA"/>
            <person name="William W."/>
        </authorList>
    </citation>
    <scope>NUCLEOTIDE SEQUENCE</scope>
</reference>
<comment type="caution">
    <text evidence="1">The sequence shown here is derived from an EMBL/GenBank/DDBJ whole genome shotgun (WGS) entry which is preliminary data.</text>
</comment>
<evidence type="ECO:0000313" key="1">
    <source>
        <dbReference type="EMBL" id="CAD8140667.1"/>
    </source>
</evidence>
<sequence>MENHKHLQPFSGIEKLQIEDDNHMLKFRNVARAEVYTYVGLIKDWLKLIHRQIKSRKEEAYLLQLQFHYITYRLDHKIYDLQSLRQEKLSIIFDEYKAFQAELSIACMIEMINRSLQCSQISECWTIL</sequence>
<dbReference type="AlphaFoldDB" id="A0A8S1SMX8"/>
<protein>
    <submittedName>
        <fullName evidence="1">Uncharacterized protein</fullName>
    </submittedName>
</protein>
<organism evidence="1 2">
    <name type="scientific">Paramecium octaurelia</name>
    <dbReference type="NCBI Taxonomy" id="43137"/>
    <lineage>
        <taxon>Eukaryota</taxon>
        <taxon>Sar</taxon>
        <taxon>Alveolata</taxon>
        <taxon>Ciliophora</taxon>
        <taxon>Intramacronucleata</taxon>
        <taxon>Oligohymenophorea</taxon>
        <taxon>Peniculida</taxon>
        <taxon>Parameciidae</taxon>
        <taxon>Paramecium</taxon>
    </lineage>
</organism>
<proteinExistence type="predicted"/>
<dbReference type="EMBL" id="CAJJDP010000011">
    <property type="protein sequence ID" value="CAD8140667.1"/>
    <property type="molecule type" value="Genomic_DNA"/>
</dbReference>
<evidence type="ECO:0000313" key="2">
    <source>
        <dbReference type="Proteomes" id="UP000683925"/>
    </source>
</evidence>